<protein>
    <submittedName>
        <fullName evidence="2">Uncharacterized protein</fullName>
    </submittedName>
</protein>
<organism evidence="2 3">
    <name type="scientific">Streptomyces hoynatensis</name>
    <dbReference type="NCBI Taxonomy" id="1141874"/>
    <lineage>
        <taxon>Bacteria</taxon>
        <taxon>Bacillati</taxon>
        <taxon>Actinomycetota</taxon>
        <taxon>Actinomycetes</taxon>
        <taxon>Kitasatosporales</taxon>
        <taxon>Streptomycetaceae</taxon>
        <taxon>Streptomyces</taxon>
    </lineage>
</organism>
<keyword evidence="1" id="KW-0812">Transmembrane</keyword>
<gene>
    <name evidence="2" type="ORF">D7294_29650</name>
</gene>
<dbReference type="OrthoDB" id="4217684at2"/>
<feature type="transmembrane region" description="Helical" evidence="1">
    <location>
        <begin position="204"/>
        <end position="223"/>
    </location>
</feature>
<feature type="transmembrane region" description="Helical" evidence="1">
    <location>
        <begin position="72"/>
        <end position="95"/>
    </location>
</feature>
<dbReference type="EMBL" id="RBAL01000031">
    <property type="protein sequence ID" value="RKN36775.1"/>
    <property type="molecule type" value="Genomic_DNA"/>
</dbReference>
<name>A0A3A9YI70_9ACTN</name>
<comment type="caution">
    <text evidence="2">The sequence shown here is derived from an EMBL/GenBank/DDBJ whole genome shotgun (WGS) entry which is preliminary data.</text>
</comment>
<dbReference type="Proteomes" id="UP000272474">
    <property type="component" value="Unassembled WGS sequence"/>
</dbReference>
<keyword evidence="3" id="KW-1185">Reference proteome</keyword>
<feature type="transmembrane region" description="Helical" evidence="1">
    <location>
        <begin position="143"/>
        <end position="167"/>
    </location>
</feature>
<keyword evidence="1" id="KW-0472">Membrane</keyword>
<proteinExistence type="predicted"/>
<keyword evidence="1" id="KW-1133">Transmembrane helix</keyword>
<dbReference type="AlphaFoldDB" id="A0A3A9YI70"/>
<evidence type="ECO:0000313" key="2">
    <source>
        <dbReference type="EMBL" id="RKN36775.1"/>
    </source>
</evidence>
<accession>A0A3A9YI70</accession>
<dbReference type="RefSeq" id="WP_120684907.1">
    <property type="nucleotide sequence ID" value="NZ_RBAL01000031.1"/>
</dbReference>
<feature type="transmembrane region" description="Helical" evidence="1">
    <location>
        <begin position="42"/>
        <end position="60"/>
    </location>
</feature>
<evidence type="ECO:0000256" key="1">
    <source>
        <dbReference type="SAM" id="Phobius"/>
    </source>
</evidence>
<evidence type="ECO:0000313" key="3">
    <source>
        <dbReference type="Proteomes" id="UP000272474"/>
    </source>
</evidence>
<reference evidence="2 3" key="1">
    <citation type="journal article" date="2014" name="Int. J. Syst. Evol. Microbiol.">
        <title>Streptomyces hoynatensis sp. nov., isolated from deep marine sediment.</title>
        <authorList>
            <person name="Veyisoglu A."/>
            <person name="Sahin N."/>
        </authorList>
    </citation>
    <scope>NUCLEOTIDE SEQUENCE [LARGE SCALE GENOMIC DNA]</scope>
    <source>
        <strain evidence="2 3">KCTC 29097</strain>
    </source>
</reference>
<feature type="transmembrane region" description="Helical" evidence="1">
    <location>
        <begin position="179"/>
        <end position="198"/>
    </location>
</feature>
<sequence length="239" mass="26178">MVFLMLWFYPIIRNARHLTLRFFPQDAGVIVHDALIANVKRLRWWAAVVVVVAAPLFFDTEQDAFEIISESYTQYLFAPFLIIVTAPAVVAVFVFSSAPHARPALRASLRDPLRTLITYIGAVVVSATVTAYAYAASDSTNPLLALVVLAAALWSLSLFVFASIAVVRTGFGLGKVNAALPALLTSILVWEWTVLGGLPSEGTAIDYLLILGGPTTVTAIAYWEIHRLRTVYGVTLRIR</sequence>
<feature type="transmembrane region" description="Helical" evidence="1">
    <location>
        <begin position="116"/>
        <end position="137"/>
    </location>
</feature>